<dbReference type="PANTHER" id="PTHR21039:SF0">
    <property type="entry name" value="HISTIDINOL-PHOSPHATASE"/>
    <property type="match status" value="1"/>
</dbReference>
<gene>
    <name evidence="10" type="ORF">SYNTR_0420</name>
</gene>
<dbReference type="PANTHER" id="PTHR21039">
    <property type="entry name" value="HISTIDINOL PHOSPHATASE-RELATED"/>
    <property type="match status" value="1"/>
</dbReference>
<protein>
    <recommendedName>
        <fullName evidence="3 8">Histidinol-phosphatase</fullName>
        <shortName evidence="8">HolPase</shortName>
        <ecNumber evidence="3 8">3.1.3.15</ecNumber>
    </recommendedName>
</protein>
<comment type="pathway">
    <text evidence="1 8">Amino-acid biosynthesis; L-histidine biosynthesis; L-histidine from 5-phospho-alpha-D-ribose 1-diphosphate: step 8/9.</text>
</comment>
<reference evidence="11" key="1">
    <citation type="journal article" date="2019" name="Microbiology">
        <title>Complete Genome Sequence of an Uncultured Bacterium of the Candidate Phylum Bipolaricaulota.</title>
        <authorList>
            <person name="Kadnikov V.V."/>
            <person name="Mardanov A.V."/>
            <person name="Beletsky A.V."/>
            <person name="Frank Y.A."/>
            <person name="Karnachuk O.V."/>
            <person name="Ravin N.V."/>
        </authorList>
    </citation>
    <scope>NUCLEOTIDE SEQUENCE [LARGE SCALE GENOMIC DNA]</scope>
</reference>
<dbReference type="UniPathway" id="UPA00031">
    <property type="reaction ID" value="UER00013"/>
</dbReference>
<organism evidence="10 11">
    <name type="scientific">Candidatus Syntrophocurvum alkaliphilum</name>
    <dbReference type="NCBI Taxonomy" id="2293317"/>
    <lineage>
        <taxon>Bacteria</taxon>
        <taxon>Bacillati</taxon>
        <taxon>Bacillota</taxon>
        <taxon>Clostridia</taxon>
        <taxon>Eubacteriales</taxon>
        <taxon>Syntrophomonadaceae</taxon>
        <taxon>Candidatus Syntrophocurvum</taxon>
    </lineage>
</organism>
<dbReference type="InterPro" id="IPR016195">
    <property type="entry name" value="Pol/histidinol_Pase-like"/>
</dbReference>
<keyword evidence="11" id="KW-1185">Reference proteome</keyword>
<accession>A0A6I6D7B5</accession>
<feature type="domain" description="PHP" evidence="9">
    <location>
        <begin position="18"/>
        <end position="183"/>
    </location>
</feature>
<comment type="catalytic activity">
    <reaction evidence="7 8">
        <text>L-histidinol phosphate + H2O = L-histidinol + phosphate</text>
        <dbReference type="Rhea" id="RHEA:14465"/>
        <dbReference type="ChEBI" id="CHEBI:15377"/>
        <dbReference type="ChEBI" id="CHEBI:43474"/>
        <dbReference type="ChEBI" id="CHEBI:57699"/>
        <dbReference type="ChEBI" id="CHEBI:57980"/>
        <dbReference type="EC" id="3.1.3.15"/>
    </reaction>
</comment>
<dbReference type="CDD" id="cd12110">
    <property type="entry name" value="PHP_HisPPase_Hisj_like"/>
    <property type="match status" value="1"/>
</dbReference>
<dbReference type="KEGG" id="salq:SYNTR_0420"/>
<dbReference type="RefSeq" id="WP_156202950.1">
    <property type="nucleotide sequence ID" value="NZ_CP046457.1"/>
</dbReference>
<dbReference type="GO" id="GO:0005737">
    <property type="term" value="C:cytoplasm"/>
    <property type="evidence" value="ECO:0007669"/>
    <property type="project" value="TreeGrafter"/>
</dbReference>
<dbReference type="InterPro" id="IPR010140">
    <property type="entry name" value="Histidinol_P_phosphatase_HisJ"/>
</dbReference>
<dbReference type="NCBIfam" id="NF005596">
    <property type="entry name" value="PRK07328.1"/>
    <property type="match status" value="1"/>
</dbReference>
<proteinExistence type="inferred from homology"/>
<evidence type="ECO:0000256" key="3">
    <source>
        <dbReference type="ARBA" id="ARBA00013085"/>
    </source>
</evidence>
<dbReference type="SUPFAM" id="SSF89550">
    <property type="entry name" value="PHP domain-like"/>
    <property type="match status" value="1"/>
</dbReference>
<dbReference type="EC" id="3.1.3.15" evidence="3 8"/>
<keyword evidence="6 8" id="KW-0368">Histidine biosynthesis</keyword>
<dbReference type="GO" id="GO:0000105">
    <property type="term" value="P:L-histidine biosynthetic process"/>
    <property type="evidence" value="ECO:0007669"/>
    <property type="project" value="UniProtKB-UniRule"/>
</dbReference>
<evidence type="ECO:0000256" key="1">
    <source>
        <dbReference type="ARBA" id="ARBA00004970"/>
    </source>
</evidence>
<evidence type="ECO:0000313" key="11">
    <source>
        <dbReference type="Proteomes" id="UP000426444"/>
    </source>
</evidence>
<keyword evidence="5 8" id="KW-0378">Hydrolase</keyword>
<evidence type="ECO:0000256" key="5">
    <source>
        <dbReference type="ARBA" id="ARBA00022801"/>
    </source>
</evidence>
<name>A0A6I6D7B5_9FIRM</name>
<dbReference type="OrthoDB" id="9775255at2"/>
<dbReference type="Proteomes" id="UP000426444">
    <property type="component" value="Chromosome"/>
</dbReference>
<dbReference type="AlphaFoldDB" id="A0A6I6D7B5"/>
<dbReference type="InterPro" id="IPR004013">
    <property type="entry name" value="PHP_dom"/>
</dbReference>
<dbReference type="NCBIfam" id="TIGR01856">
    <property type="entry name" value="hisJ_fam"/>
    <property type="match status" value="1"/>
</dbReference>
<evidence type="ECO:0000259" key="9">
    <source>
        <dbReference type="Pfam" id="PF02811"/>
    </source>
</evidence>
<comment type="similarity">
    <text evidence="2 8">Belongs to the PHP hydrolase family. HisK subfamily.</text>
</comment>
<dbReference type="EMBL" id="CP046457">
    <property type="protein sequence ID" value="QGT99013.1"/>
    <property type="molecule type" value="Genomic_DNA"/>
</dbReference>
<sequence>MLIDYHIHAVAHGEYDFTSEWIKQFMIQATKKNIKEIGFSEHDEFVNKIDLSVVNNTKEKIKDIDVKLGLEVDYIPDREEYIKQLTINKNYDYIIGSLHFINGWGFDHPDNKHTFDTKPIDNIYENYFDLLISLVESNLFDIVGHLDLIKIWGHRPKNKSVIDYVMPVLTRIKKQDLVIEINSGGLRKPVSEIYPSADIVNAMFESNIGITFGSDAHHPDQVGEGLNKAYDLALKAGYRYGVNFKNRKKELFYI</sequence>
<dbReference type="Gene3D" id="3.20.20.140">
    <property type="entry name" value="Metal-dependent hydrolases"/>
    <property type="match status" value="1"/>
</dbReference>
<keyword evidence="4 8" id="KW-0028">Amino-acid biosynthesis</keyword>
<evidence type="ECO:0000256" key="6">
    <source>
        <dbReference type="ARBA" id="ARBA00023102"/>
    </source>
</evidence>
<evidence type="ECO:0000313" key="10">
    <source>
        <dbReference type="EMBL" id="QGT99013.1"/>
    </source>
</evidence>
<evidence type="ECO:0000256" key="7">
    <source>
        <dbReference type="ARBA" id="ARBA00049158"/>
    </source>
</evidence>
<evidence type="ECO:0000256" key="8">
    <source>
        <dbReference type="RuleBase" id="RU366003"/>
    </source>
</evidence>
<evidence type="ECO:0000256" key="2">
    <source>
        <dbReference type="ARBA" id="ARBA00009152"/>
    </source>
</evidence>
<dbReference type="GO" id="GO:0004401">
    <property type="term" value="F:histidinol-phosphatase activity"/>
    <property type="evidence" value="ECO:0007669"/>
    <property type="project" value="UniProtKB-UniRule"/>
</dbReference>
<dbReference type="Pfam" id="PF02811">
    <property type="entry name" value="PHP"/>
    <property type="match status" value="1"/>
</dbReference>
<evidence type="ECO:0000256" key="4">
    <source>
        <dbReference type="ARBA" id="ARBA00022605"/>
    </source>
</evidence>